<evidence type="ECO:0000313" key="1">
    <source>
        <dbReference type="EMBL" id="KAL2621676.1"/>
    </source>
</evidence>
<keyword evidence="3" id="KW-1185">Reference proteome</keyword>
<name>A0ABD1Y4Y0_9MARC</name>
<protein>
    <submittedName>
        <fullName evidence="1">Uncharacterized protein</fullName>
    </submittedName>
</protein>
<dbReference type="EMBL" id="JBHFFA010000006">
    <property type="protein sequence ID" value="KAL2623699.1"/>
    <property type="molecule type" value="Genomic_DNA"/>
</dbReference>
<organism evidence="1 3">
    <name type="scientific">Riccia fluitans</name>
    <dbReference type="NCBI Taxonomy" id="41844"/>
    <lineage>
        <taxon>Eukaryota</taxon>
        <taxon>Viridiplantae</taxon>
        <taxon>Streptophyta</taxon>
        <taxon>Embryophyta</taxon>
        <taxon>Marchantiophyta</taxon>
        <taxon>Marchantiopsida</taxon>
        <taxon>Marchantiidae</taxon>
        <taxon>Marchantiales</taxon>
        <taxon>Ricciaceae</taxon>
        <taxon>Riccia</taxon>
    </lineage>
</organism>
<dbReference type="EMBL" id="JBHFFA010000006">
    <property type="protein sequence ID" value="KAL2621676.1"/>
    <property type="molecule type" value="Genomic_DNA"/>
</dbReference>
<proteinExistence type="predicted"/>
<comment type="caution">
    <text evidence="1">The sequence shown here is derived from an EMBL/GenBank/DDBJ whole genome shotgun (WGS) entry which is preliminary data.</text>
</comment>
<accession>A0ABD1Y4Y0</accession>
<dbReference type="Proteomes" id="UP001605036">
    <property type="component" value="Unassembled WGS sequence"/>
</dbReference>
<evidence type="ECO:0000313" key="2">
    <source>
        <dbReference type="EMBL" id="KAL2623699.1"/>
    </source>
</evidence>
<reference evidence="1 3" key="1">
    <citation type="submission" date="2024-09" db="EMBL/GenBank/DDBJ databases">
        <title>Chromosome-scale assembly of Riccia fluitans.</title>
        <authorList>
            <person name="Paukszto L."/>
            <person name="Sawicki J."/>
            <person name="Karawczyk K."/>
            <person name="Piernik-Szablinska J."/>
            <person name="Szczecinska M."/>
            <person name="Mazdziarz M."/>
        </authorList>
    </citation>
    <scope>NUCLEOTIDE SEQUENCE [LARGE SCALE GENOMIC DNA]</scope>
    <source>
        <strain evidence="1">Rf_01</strain>
        <tissue evidence="1">Aerial parts of the thallus</tissue>
    </source>
</reference>
<gene>
    <name evidence="1" type="ORF">R1flu_001881</name>
    <name evidence="2" type="ORF">R1flu_003904</name>
</gene>
<evidence type="ECO:0000313" key="3">
    <source>
        <dbReference type="Proteomes" id="UP001605036"/>
    </source>
</evidence>
<sequence length="144" mass="15859">MLVTARDPGESVRRRQPMAFNVRAVGLPLTRCRLLRCYAGTGMIAASPPSFTTWRPTESLQHLHGLEGSRVLWSSAAGTSIASSCGFESSQVPTEAYYRIGGSRQSATNRRVGGFYEVTRMRESPGGLLCCRQALVRKRPERPN</sequence>
<dbReference type="AlphaFoldDB" id="A0ABD1Y4Y0"/>